<feature type="signal peptide" evidence="1">
    <location>
        <begin position="1"/>
        <end position="19"/>
    </location>
</feature>
<name>A0A8T1XZ17_ARASU</name>
<organism evidence="2 3">
    <name type="scientific">Arabidopsis suecica</name>
    <name type="common">Swedish thale-cress</name>
    <name type="synonym">Cardaminopsis suecica</name>
    <dbReference type="NCBI Taxonomy" id="45249"/>
    <lineage>
        <taxon>Eukaryota</taxon>
        <taxon>Viridiplantae</taxon>
        <taxon>Streptophyta</taxon>
        <taxon>Embryophyta</taxon>
        <taxon>Tracheophyta</taxon>
        <taxon>Spermatophyta</taxon>
        <taxon>Magnoliopsida</taxon>
        <taxon>eudicotyledons</taxon>
        <taxon>Gunneridae</taxon>
        <taxon>Pentapetalae</taxon>
        <taxon>rosids</taxon>
        <taxon>malvids</taxon>
        <taxon>Brassicales</taxon>
        <taxon>Brassicaceae</taxon>
        <taxon>Camelineae</taxon>
        <taxon>Arabidopsis</taxon>
    </lineage>
</organism>
<evidence type="ECO:0000313" key="2">
    <source>
        <dbReference type="EMBL" id="KAG7539365.1"/>
    </source>
</evidence>
<keyword evidence="3" id="KW-1185">Reference proteome</keyword>
<dbReference type="Proteomes" id="UP000694251">
    <property type="component" value="Chromosome 13"/>
</dbReference>
<reference evidence="2 3" key="1">
    <citation type="submission" date="2020-12" db="EMBL/GenBank/DDBJ databases">
        <title>Concerted genomic and epigenomic changes stabilize Arabidopsis allopolyploids.</title>
        <authorList>
            <person name="Chen Z."/>
        </authorList>
    </citation>
    <scope>NUCLEOTIDE SEQUENCE [LARGE SCALE GENOMIC DNA]</scope>
    <source>
        <strain evidence="2">As9502</strain>
        <tissue evidence="2">Leaf</tissue>
    </source>
</reference>
<evidence type="ECO:0000256" key="1">
    <source>
        <dbReference type="SAM" id="SignalP"/>
    </source>
</evidence>
<dbReference type="AlphaFoldDB" id="A0A8T1XZ17"/>
<dbReference type="EMBL" id="JAEFBJ010000013">
    <property type="protein sequence ID" value="KAG7539365.1"/>
    <property type="molecule type" value="Genomic_DNA"/>
</dbReference>
<gene>
    <name evidence="2" type="ORF">ISN44_As13g030210</name>
</gene>
<evidence type="ECO:0000313" key="3">
    <source>
        <dbReference type="Proteomes" id="UP000694251"/>
    </source>
</evidence>
<keyword evidence="1" id="KW-0732">Signal</keyword>
<sequence>MFFFYQMYTTLFFVSILQTSVPNSKHCLVSSLAQKQTERLIIVKDIGEKMIDKRSILQLRALKQHEHYGRYVSYSPDPPFA</sequence>
<accession>A0A8T1XZ17</accession>
<feature type="chain" id="PRO_5035907186" evidence="1">
    <location>
        <begin position="20"/>
        <end position="81"/>
    </location>
</feature>
<protein>
    <submittedName>
        <fullName evidence="2">Uncharacterized protein</fullName>
    </submittedName>
</protein>
<comment type="caution">
    <text evidence="2">The sequence shown here is derived from an EMBL/GenBank/DDBJ whole genome shotgun (WGS) entry which is preliminary data.</text>
</comment>
<proteinExistence type="predicted"/>